<organism evidence="1 2">
    <name type="scientific">Trichinella nativa</name>
    <dbReference type="NCBI Taxonomy" id="6335"/>
    <lineage>
        <taxon>Eukaryota</taxon>
        <taxon>Metazoa</taxon>
        <taxon>Ecdysozoa</taxon>
        <taxon>Nematoda</taxon>
        <taxon>Enoplea</taxon>
        <taxon>Dorylaimia</taxon>
        <taxon>Trichinellida</taxon>
        <taxon>Trichinellidae</taxon>
        <taxon>Trichinella</taxon>
    </lineage>
</organism>
<proteinExistence type="predicted"/>
<reference evidence="1 2" key="1">
    <citation type="submission" date="2015-04" db="EMBL/GenBank/DDBJ databases">
        <title>Draft genome of the roundworm Trichinella nativa.</title>
        <authorList>
            <person name="Mitreva M."/>
        </authorList>
    </citation>
    <scope>NUCLEOTIDE SEQUENCE [LARGE SCALE GENOMIC DNA]</scope>
    <source>
        <strain evidence="1 2">ISS45</strain>
    </source>
</reference>
<comment type="caution">
    <text evidence="1">The sequence shown here is derived from an EMBL/GenBank/DDBJ whole genome shotgun (WGS) entry which is preliminary data.</text>
</comment>
<evidence type="ECO:0000313" key="2">
    <source>
        <dbReference type="Proteomes" id="UP000243006"/>
    </source>
</evidence>
<sequence>MYVCTGAADGAEGVVAERLKTNQSKNITHSSIRLALASSEKLLKGVDCGIDETDIGGKDEK</sequence>
<evidence type="ECO:0000313" key="1">
    <source>
        <dbReference type="EMBL" id="OUC48717.1"/>
    </source>
</evidence>
<name>A0A1Y3EY81_9BILA</name>
<accession>A0A1Y3EY81</accession>
<feature type="non-terminal residue" evidence="1">
    <location>
        <position position="61"/>
    </location>
</feature>
<dbReference type="Proteomes" id="UP000243006">
    <property type="component" value="Unassembled WGS sequence"/>
</dbReference>
<dbReference type="EMBL" id="LVZM01002374">
    <property type="protein sequence ID" value="OUC48717.1"/>
    <property type="molecule type" value="Genomic_DNA"/>
</dbReference>
<gene>
    <name evidence="1" type="ORF">D917_06004</name>
</gene>
<protein>
    <submittedName>
        <fullName evidence="1">Uncharacterized protein</fullName>
    </submittedName>
</protein>
<dbReference type="AlphaFoldDB" id="A0A1Y3EY81"/>